<feature type="domain" description="Phosphatidate phosphatase APP1 catalytic" evidence="1">
    <location>
        <begin position="121"/>
        <end position="277"/>
    </location>
</feature>
<dbReference type="InterPro" id="IPR052935">
    <property type="entry name" value="Mg2+_PAP"/>
</dbReference>
<evidence type="ECO:0000313" key="2">
    <source>
        <dbReference type="EMBL" id="SZD72886.1"/>
    </source>
</evidence>
<name>A0A383U0T3_9FLAO</name>
<dbReference type="PANTHER" id="PTHR28208:SF3">
    <property type="entry name" value="PHOSPHATIDATE PHOSPHATASE APP1"/>
    <property type="match status" value="1"/>
</dbReference>
<dbReference type="PANTHER" id="PTHR28208">
    <property type="entry name" value="PHOSPHATIDATE PHOSPHATASE APP1"/>
    <property type="match status" value="1"/>
</dbReference>
<organism evidence="2 3">
    <name type="scientific">Candidatus Ornithobacterium hominis</name>
    <dbReference type="NCBI Taxonomy" id="2497989"/>
    <lineage>
        <taxon>Bacteria</taxon>
        <taxon>Pseudomonadati</taxon>
        <taxon>Bacteroidota</taxon>
        <taxon>Flavobacteriia</taxon>
        <taxon>Flavobacteriales</taxon>
        <taxon>Weeksellaceae</taxon>
        <taxon>Ornithobacterium</taxon>
    </lineage>
</organism>
<evidence type="ECO:0000313" key="3">
    <source>
        <dbReference type="Proteomes" id="UP000262142"/>
    </source>
</evidence>
<dbReference type="OrthoDB" id="9789875at2"/>
<keyword evidence="3" id="KW-1185">Reference proteome</keyword>
<dbReference type="AlphaFoldDB" id="A0A383U0T3"/>
<accession>A0A383U0T3</accession>
<reference evidence="2 3" key="1">
    <citation type="submission" date="2018-09" db="EMBL/GenBank/DDBJ databases">
        <authorList>
            <consortium name="Pathogen Informatics"/>
        </authorList>
    </citation>
    <scope>NUCLEOTIDE SEQUENCE [LARGE SCALE GENOMIC DNA]</scope>
    <source>
        <strain evidence="2 3">OH-22767</strain>
    </source>
</reference>
<protein>
    <submittedName>
        <fullName evidence="2">Uncharacterized conserved protein (DUF2183)</fullName>
    </submittedName>
</protein>
<sequence length="328" mass="38524">MFIKVYHSFCGEEKLIINGHVFQHEPIHFDVKDSWLGSNIKSLLTLFRVKPLTEVKLKIHFFNQIIDSKSDENGYFMFECKPANLIPHGWHSCQVKAIDNDGNEITHSEGKFFKPYKTSHGIISDIDDTVLKSYSASIFRRLYEMISKNPEERKLFDHTVEWYRKLAETEVPGEESNPFFYVSSSEWNLYDYLNTIFKKHQLPEGIFLLNDLKKLKNFFQTGKTGHQGKYDRIKSLLEAFPNQNYILIGDNTQQDPYIYKKISLDFPGRIIAVFLRNKSKNNAVKTQKLLSEMCVEEQRVLLFDTTLQALKKSKEWGLIDYKIDEYIF</sequence>
<gene>
    <name evidence="2" type="ORF">SAMEA104719789_01001</name>
</gene>
<evidence type="ECO:0000259" key="1">
    <source>
        <dbReference type="Pfam" id="PF09949"/>
    </source>
</evidence>
<dbReference type="RefSeq" id="WP_119057963.1">
    <property type="nucleotide sequence ID" value="NZ_UNSC01000004.1"/>
</dbReference>
<dbReference type="EMBL" id="UNSC01000004">
    <property type="protein sequence ID" value="SZD72886.1"/>
    <property type="molecule type" value="Genomic_DNA"/>
</dbReference>
<dbReference type="GO" id="GO:0008195">
    <property type="term" value="F:phosphatidate phosphatase activity"/>
    <property type="evidence" value="ECO:0007669"/>
    <property type="project" value="InterPro"/>
</dbReference>
<dbReference type="Pfam" id="PF09949">
    <property type="entry name" value="APP1_cat"/>
    <property type="match status" value="1"/>
</dbReference>
<dbReference type="InterPro" id="IPR019236">
    <property type="entry name" value="APP1_cat"/>
</dbReference>
<dbReference type="Proteomes" id="UP000262142">
    <property type="component" value="Unassembled WGS sequence"/>
</dbReference>
<proteinExistence type="predicted"/>